<dbReference type="InterPro" id="IPR001753">
    <property type="entry name" value="Enoyl-CoA_hydra/iso"/>
</dbReference>
<evidence type="ECO:0000256" key="1">
    <source>
        <dbReference type="ARBA" id="ARBA00005254"/>
    </source>
</evidence>
<dbReference type="Proteomes" id="UP000323380">
    <property type="component" value="Unassembled WGS sequence"/>
</dbReference>
<dbReference type="InterPro" id="IPR018376">
    <property type="entry name" value="Enoyl-CoA_hyd/isom_CS"/>
</dbReference>
<keyword evidence="3" id="KW-0413">Isomerase</keyword>
<name>A0A5D0NVF0_9ACTN</name>
<dbReference type="STRING" id="1220554.GCA_001552135_04182"/>
<protein>
    <submittedName>
        <fullName evidence="3">Enoyl-CoA hydratase/isomerase family protein</fullName>
    </submittedName>
</protein>
<proteinExistence type="inferred from homology"/>
<dbReference type="SUPFAM" id="SSF52096">
    <property type="entry name" value="ClpP/crotonase"/>
    <property type="match status" value="1"/>
</dbReference>
<keyword evidence="4" id="KW-1185">Reference proteome</keyword>
<dbReference type="EMBL" id="VSFG01000001">
    <property type="protein sequence ID" value="TYB48222.1"/>
    <property type="molecule type" value="Genomic_DNA"/>
</dbReference>
<dbReference type="RefSeq" id="WP_067893667.1">
    <property type="nucleotide sequence ID" value="NZ_VSFG01000001.1"/>
</dbReference>
<comment type="caution">
    <text evidence="3">The sequence shown here is derived from an EMBL/GenBank/DDBJ whole genome shotgun (WGS) entry which is preliminary data.</text>
</comment>
<dbReference type="AlphaFoldDB" id="A0A5D0NVF0"/>
<dbReference type="GO" id="GO:0016853">
    <property type="term" value="F:isomerase activity"/>
    <property type="evidence" value="ECO:0007669"/>
    <property type="project" value="UniProtKB-KW"/>
</dbReference>
<reference evidence="3 4" key="1">
    <citation type="submission" date="2019-08" db="EMBL/GenBank/DDBJ databases">
        <title>Actinomadura sp. nov. CYP1-5 isolated from mountain soil.</title>
        <authorList>
            <person name="Songsumanus A."/>
            <person name="Kuncharoen N."/>
            <person name="Kudo T."/>
            <person name="Yuki M."/>
            <person name="Igarashi Y."/>
            <person name="Tanasupawat S."/>
        </authorList>
    </citation>
    <scope>NUCLEOTIDE SEQUENCE [LARGE SCALE GENOMIC DNA]</scope>
    <source>
        <strain evidence="3 4">JCM 14158</strain>
    </source>
</reference>
<comment type="similarity">
    <text evidence="1 2">Belongs to the enoyl-CoA hydratase/isomerase family.</text>
</comment>
<dbReference type="GO" id="GO:0006635">
    <property type="term" value="P:fatty acid beta-oxidation"/>
    <property type="evidence" value="ECO:0007669"/>
    <property type="project" value="TreeGrafter"/>
</dbReference>
<organism evidence="3 4">
    <name type="scientific">Actinomadura chibensis</name>
    <dbReference type="NCBI Taxonomy" id="392828"/>
    <lineage>
        <taxon>Bacteria</taxon>
        <taxon>Bacillati</taxon>
        <taxon>Actinomycetota</taxon>
        <taxon>Actinomycetes</taxon>
        <taxon>Streptosporangiales</taxon>
        <taxon>Thermomonosporaceae</taxon>
        <taxon>Actinomadura</taxon>
    </lineage>
</organism>
<dbReference type="CDD" id="cd06558">
    <property type="entry name" value="crotonase-like"/>
    <property type="match status" value="1"/>
</dbReference>
<sequence>MIETESRGDVVELTLDRPPANAWTRDGVAELGAAVDRIIGSPETRAVVVRARGRLFSAGGDVREMVEVLRRPDPAPALDRFSTEIQSAFERFAKIPCPTIAVLEGAATGGGLELALACDLRIAARGALLGLPEAGIGLVPAGGGTQRLTRLVGEGHALRLMMLAELVDADAALSMGLVQWVEDRRHIDARVAQVVGALRRASGDAQREIKKCVGATTVADGLAQERASQALLHRTDGTIARLRAFTRRK</sequence>
<evidence type="ECO:0000256" key="2">
    <source>
        <dbReference type="RuleBase" id="RU003707"/>
    </source>
</evidence>
<dbReference type="Gene3D" id="3.90.226.10">
    <property type="entry name" value="2-enoyl-CoA Hydratase, Chain A, domain 1"/>
    <property type="match status" value="1"/>
</dbReference>
<evidence type="ECO:0000313" key="3">
    <source>
        <dbReference type="EMBL" id="TYB48222.1"/>
    </source>
</evidence>
<accession>A0A5D0NVF0</accession>
<dbReference type="PROSITE" id="PS00166">
    <property type="entry name" value="ENOYL_COA_HYDRATASE"/>
    <property type="match status" value="1"/>
</dbReference>
<dbReference type="PANTHER" id="PTHR11941">
    <property type="entry name" value="ENOYL-COA HYDRATASE-RELATED"/>
    <property type="match status" value="1"/>
</dbReference>
<evidence type="ECO:0000313" key="4">
    <source>
        <dbReference type="Proteomes" id="UP000323380"/>
    </source>
</evidence>
<gene>
    <name evidence="3" type="ORF">FXF69_03110</name>
</gene>
<dbReference type="PANTHER" id="PTHR11941:SF54">
    <property type="entry name" value="ENOYL-COA HYDRATASE, MITOCHONDRIAL"/>
    <property type="match status" value="1"/>
</dbReference>
<dbReference type="InterPro" id="IPR029045">
    <property type="entry name" value="ClpP/crotonase-like_dom_sf"/>
</dbReference>
<dbReference type="Pfam" id="PF00378">
    <property type="entry name" value="ECH_1"/>
    <property type="match status" value="1"/>
</dbReference>